<organism evidence="2 3">
    <name type="scientific">Zizania palustris</name>
    <name type="common">Northern wild rice</name>
    <dbReference type="NCBI Taxonomy" id="103762"/>
    <lineage>
        <taxon>Eukaryota</taxon>
        <taxon>Viridiplantae</taxon>
        <taxon>Streptophyta</taxon>
        <taxon>Embryophyta</taxon>
        <taxon>Tracheophyta</taxon>
        <taxon>Spermatophyta</taxon>
        <taxon>Magnoliopsida</taxon>
        <taxon>Liliopsida</taxon>
        <taxon>Poales</taxon>
        <taxon>Poaceae</taxon>
        <taxon>BOP clade</taxon>
        <taxon>Oryzoideae</taxon>
        <taxon>Oryzeae</taxon>
        <taxon>Zizaniinae</taxon>
        <taxon>Zizania</taxon>
    </lineage>
</organism>
<dbReference type="Proteomes" id="UP000729402">
    <property type="component" value="Unassembled WGS sequence"/>
</dbReference>
<proteinExistence type="predicted"/>
<evidence type="ECO:0000256" key="1">
    <source>
        <dbReference type="SAM" id="MobiDB-lite"/>
    </source>
</evidence>
<reference evidence="2" key="1">
    <citation type="journal article" date="2021" name="bioRxiv">
        <title>Whole Genome Assembly and Annotation of Northern Wild Rice, Zizania palustris L., Supports a Whole Genome Duplication in the Zizania Genus.</title>
        <authorList>
            <person name="Haas M."/>
            <person name="Kono T."/>
            <person name="Macchietto M."/>
            <person name="Millas R."/>
            <person name="McGilp L."/>
            <person name="Shao M."/>
            <person name="Duquette J."/>
            <person name="Hirsch C.N."/>
            <person name="Kimball J."/>
        </authorList>
    </citation>
    <scope>NUCLEOTIDE SEQUENCE</scope>
    <source>
        <tissue evidence="2">Fresh leaf tissue</tissue>
    </source>
</reference>
<keyword evidence="3" id="KW-1185">Reference proteome</keyword>
<feature type="region of interest" description="Disordered" evidence="1">
    <location>
        <begin position="112"/>
        <end position="136"/>
    </location>
</feature>
<evidence type="ECO:0000313" key="3">
    <source>
        <dbReference type="Proteomes" id="UP000729402"/>
    </source>
</evidence>
<dbReference type="AlphaFoldDB" id="A0A8J5RPT6"/>
<protein>
    <submittedName>
        <fullName evidence="2">Uncharacterized protein</fullName>
    </submittedName>
</protein>
<accession>A0A8J5RPT6</accession>
<name>A0A8J5RPT6_ZIZPA</name>
<gene>
    <name evidence="2" type="ORF">GUJ93_ZPchr0001g32705</name>
</gene>
<feature type="compositionally biased region" description="Basic and acidic residues" evidence="1">
    <location>
        <begin position="114"/>
        <end position="129"/>
    </location>
</feature>
<reference evidence="2" key="2">
    <citation type="submission" date="2021-02" db="EMBL/GenBank/DDBJ databases">
        <authorList>
            <person name="Kimball J.A."/>
            <person name="Haas M.W."/>
            <person name="Macchietto M."/>
            <person name="Kono T."/>
            <person name="Duquette J."/>
            <person name="Shao M."/>
        </authorList>
    </citation>
    <scope>NUCLEOTIDE SEQUENCE</scope>
    <source>
        <tissue evidence="2">Fresh leaf tissue</tissue>
    </source>
</reference>
<evidence type="ECO:0000313" key="2">
    <source>
        <dbReference type="EMBL" id="KAG8051667.1"/>
    </source>
</evidence>
<comment type="caution">
    <text evidence="2">The sequence shown here is derived from an EMBL/GenBank/DDBJ whole genome shotgun (WGS) entry which is preliminary data.</text>
</comment>
<dbReference type="EMBL" id="JAAALK010000288">
    <property type="protein sequence ID" value="KAG8051667.1"/>
    <property type="molecule type" value="Genomic_DNA"/>
</dbReference>
<sequence length="161" mass="17851">MASSSSQPNGVVKALASMVAQLETLNRRFAVLEPLVPIAKCLDNLPYQKQALQASALESAQEVRALHLVVRRIEQSPQVSYADRRSPTTIFDELRVELVKLKASLLSRQAKNTMKVEERTKQQVADGKKSASPIAPPQPSLLKVFIQCHKTLPLMPQLQPM</sequence>